<feature type="transmembrane region" description="Helical" evidence="3">
    <location>
        <begin position="279"/>
        <end position="298"/>
    </location>
</feature>
<evidence type="ECO:0000313" key="6">
    <source>
        <dbReference type="Proteomes" id="UP000267049"/>
    </source>
</evidence>
<dbReference type="PANTHER" id="PTHR45138:SF24">
    <property type="entry name" value="DIGUANYLATE CYCLASE DGCC-RELATED"/>
    <property type="match status" value="1"/>
</dbReference>
<dbReference type="CDD" id="cd01949">
    <property type="entry name" value="GGDEF"/>
    <property type="match status" value="1"/>
</dbReference>
<dbReference type="InterPro" id="IPR029787">
    <property type="entry name" value="Nucleotide_cyclase"/>
</dbReference>
<proteinExistence type="predicted"/>
<protein>
    <recommendedName>
        <fullName evidence="2">diguanylate cyclase</fullName>
        <ecNumber evidence="2">2.7.7.65</ecNumber>
    </recommendedName>
</protein>
<feature type="transmembrane region" description="Helical" evidence="3">
    <location>
        <begin position="331"/>
        <end position="350"/>
    </location>
</feature>
<dbReference type="SMART" id="SM00267">
    <property type="entry name" value="GGDEF"/>
    <property type="match status" value="1"/>
</dbReference>
<dbReference type="Pfam" id="PF07695">
    <property type="entry name" value="7TMR-DISM_7TM"/>
    <property type="match status" value="1"/>
</dbReference>
<dbReference type="InterPro" id="IPR011623">
    <property type="entry name" value="7TMR_DISM_rcpt_extracell_dom1"/>
</dbReference>
<evidence type="ECO:0000256" key="1">
    <source>
        <dbReference type="ARBA" id="ARBA00001946"/>
    </source>
</evidence>
<dbReference type="GO" id="GO:1902201">
    <property type="term" value="P:negative regulation of bacterial-type flagellum-dependent cell motility"/>
    <property type="evidence" value="ECO:0007669"/>
    <property type="project" value="TreeGrafter"/>
</dbReference>
<dbReference type="InterPro" id="IPR000160">
    <property type="entry name" value="GGDEF_dom"/>
</dbReference>
<feature type="transmembrane region" description="Helical" evidence="3">
    <location>
        <begin position="210"/>
        <end position="229"/>
    </location>
</feature>
<keyword evidence="3" id="KW-0812">Transmembrane</keyword>
<gene>
    <name evidence="5" type="ORF">EER27_03080</name>
</gene>
<evidence type="ECO:0000259" key="4">
    <source>
        <dbReference type="PROSITE" id="PS50887"/>
    </source>
</evidence>
<evidence type="ECO:0000313" key="5">
    <source>
        <dbReference type="EMBL" id="RNF86415.1"/>
    </source>
</evidence>
<feature type="transmembrane region" description="Helical" evidence="3">
    <location>
        <begin position="304"/>
        <end position="324"/>
    </location>
</feature>
<dbReference type="Pfam" id="PF00990">
    <property type="entry name" value="GGDEF"/>
    <property type="match status" value="1"/>
</dbReference>
<dbReference type="AlphaFoldDB" id="A0A3M8T0D4"/>
<dbReference type="PROSITE" id="PS50887">
    <property type="entry name" value="GGDEF"/>
    <property type="match status" value="1"/>
</dbReference>
<dbReference type="InterPro" id="IPR043128">
    <property type="entry name" value="Rev_trsase/Diguanyl_cyclase"/>
</dbReference>
<feature type="transmembrane region" description="Helical" evidence="3">
    <location>
        <begin position="181"/>
        <end position="203"/>
    </location>
</feature>
<comment type="caution">
    <text evidence="5">The sequence shown here is derived from an EMBL/GenBank/DDBJ whole genome shotgun (WGS) entry which is preliminary data.</text>
</comment>
<keyword evidence="3" id="KW-0472">Membrane</keyword>
<dbReference type="PANTHER" id="PTHR45138">
    <property type="entry name" value="REGULATORY COMPONENTS OF SENSORY TRANSDUCTION SYSTEM"/>
    <property type="match status" value="1"/>
</dbReference>
<dbReference type="OrthoDB" id="9803824at2"/>
<accession>A0A3M8T0D4</accession>
<dbReference type="GO" id="GO:0005886">
    <property type="term" value="C:plasma membrane"/>
    <property type="evidence" value="ECO:0007669"/>
    <property type="project" value="TreeGrafter"/>
</dbReference>
<sequence length="569" mass="62179">MLGPITPHRVVMGIRRHRRWQALGLVTLWLLGATYASAQVLTVSRLDADPLPVQVIAGELDKQFVAVDEPMIRPVSGTPSWWRVTAGSPILASDEPQLLLVSPHLNRTEVWLPGQAMPQRRSLFGADADPRFSTRALVTAIPDGLRTGQSLYLRVHGVGVTPMAVRIAPLEQVHRDDLVHVAWRSGTLVTLVVLSVLALGFWVGIGQRSYAYLLLTLLAQAFYLASSGGELRLLPELAATVTSDPRATRLFAFIAVLASNGFLMHYLELRTRQPRMFRALHACNMALVAMMVVTIVSAASLIAFVANLVLLATTATVFLASLAGARRGQRAAWFVLLSWTPLLVLLVLRVGELLGGWVNAPWMVYAFPATFAMAGLVITVGMADALQQLRRDRDHASHLATYDPLTGAMSRPAIEQRLHTLVADAKQSGRSLSVVFFDVDRFKSINDEHGHRIGDQCLRIISLRTRNRLRTYDLFGRWGGDEVLVLLPDTPLAAAMGVAENLRSAVNCRPLSIDGQLLSASLSLGVAELVADESPEQLIERADAALYASKSAGRDRVTAYQRSIVPETV</sequence>
<evidence type="ECO:0000256" key="3">
    <source>
        <dbReference type="SAM" id="Phobius"/>
    </source>
</evidence>
<dbReference type="EMBL" id="RIBS01000001">
    <property type="protein sequence ID" value="RNF86415.1"/>
    <property type="molecule type" value="Genomic_DNA"/>
</dbReference>
<dbReference type="Gene3D" id="3.30.70.270">
    <property type="match status" value="1"/>
</dbReference>
<keyword evidence="6" id="KW-1185">Reference proteome</keyword>
<dbReference type="GO" id="GO:0043709">
    <property type="term" value="P:cell adhesion involved in single-species biofilm formation"/>
    <property type="evidence" value="ECO:0007669"/>
    <property type="project" value="TreeGrafter"/>
</dbReference>
<keyword evidence="3" id="KW-1133">Transmembrane helix</keyword>
<feature type="transmembrane region" description="Helical" evidence="3">
    <location>
        <begin position="249"/>
        <end position="267"/>
    </location>
</feature>
<dbReference type="FunFam" id="3.30.70.270:FF:000001">
    <property type="entry name" value="Diguanylate cyclase domain protein"/>
    <property type="match status" value="1"/>
</dbReference>
<feature type="transmembrane region" description="Helical" evidence="3">
    <location>
        <begin position="362"/>
        <end position="383"/>
    </location>
</feature>
<dbReference type="SUPFAM" id="SSF55073">
    <property type="entry name" value="Nucleotide cyclase"/>
    <property type="match status" value="1"/>
</dbReference>
<feature type="domain" description="GGDEF" evidence="4">
    <location>
        <begin position="430"/>
        <end position="562"/>
    </location>
</feature>
<reference evidence="5 6" key="1">
    <citation type="submission" date="2018-11" db="EMBL/GenBank/DDBJ databases">
        <title>Lysobacter cryohumiis sp. nov., isolated from soil in the Tianshan Mountains, Xinjiang, China.</title>
        <authorList>
            <person name="Luo Y."/>
            <person name="Sheng H."/>
        </authorList>
    </citation>
    <scope>NUCLEOTIDE SEQUENCE [LARGE SCALE GENOMIC DNA]</scope>
    <source>
        <strain evidence="5 6">ZS60</strain>
    </source>
</reference>
<dbReference type="EC" id="2.7.7.65" evidence="2"/>
<dbReference type="GO" id="GO:0052621">
    <property type="term" value="F:diguanylate cyclase activity"/>
    <property type="evidence" value="ECO:0007669"/>
    <property type="project" value="UniProtKB-EC"/>
</dbReference>
<dbReference type="InterPro" id="IPR050469">
    <property type="entry name" value="Diguanylate_Cyclase"/>
</dbReference>
<organism evidence="5 6">
    <name type="scientific">Montanilutibacter psychrotolerans</name>
    <dbReference type="NCBI Taxonomy" id="1327343"/>
    <lineage>
        <taxon>Bacteria</taxon>
        <taxon>Pseudomonadati</taxon>
        <taxon>Pseudomonadota</taxon>
        <taxon>Gammaproteobacteria</taxon>
        <taxon>Lysobacterales</taxon>
        <taxon>Lysobacteraceae</taxon>
        <taxon>Montanilutibacter</taxon>
    </lineage>
</organism>
<dbReference type="NCBIfam" id="TIGR00254">
    <property type="entry name" value="GGDEF"/>
    <property type="match status" value="1"/>
</dbReference>
<evidence type="ECO:0000256" key="2">
    <source>
        <dbReference type="ARBA" id="ARBA00012528"/>
    </source>
</evidence>
<dbReference type="Proteomes" id="UP000267049">
    <property type="component" value="Unassembled WGS sequence"/>
</dbReference>
<comment type="cofactor">
    <cofactor evidence="1">
        <name>Mg(2+)</name>
        <dbReference type="ChEBI" id="CHEBI:18420"/>
    </cofactor>
</comment>
<name>A0A3M8T0D4_9GAMM</name>